<dbReference type="OrthoDB" id="6769507at2759"/>
<protein>
    <submittedName>
        <fullName evidence="2">Uncharacterized protein</fullName>
    </submittedName>
</protein>
<proteinExistence type="predicted"/>
<dbReference type="EMBL" id="OU896716">
    <property type="protein sequence ID" value="CAG9814315.1"/>
    <property type="molecule type" value="Genomic_DNA"/>
</dbReference>
<feature type="region of interest" description="Disordered" evidence="1">
    <location>
        <begin position="66"/>
        <end position="91"/>
    </location>
</feature>
<organism evidence="2 3">
    <name type="scientific">Phaedon cochleariae</name>
    <name type="common">Mustard beetle</name>
    <dbReference type="NCBI Taxonomy" id="80249"/>
    <lineage>
        <taxon>Eukaryota</taxon>
        <taxon>Metazoa</taxon>
        <taxon>Ecdysozoa</taxon>
        <taxon>Arthropoda</taxon>
        <taxon>Hexapoda</taxon>
        <taxon>Insecta</taxon>
        <taxon>Pterygota</taxon>
        <taxon>Neoptera</taxon>
        <taxon>Endopterygota</taxon>
        <taxon>Coleoptera</taxon>
        <taxon>Polyphaga</taxon>
        <taxon>Cucujiformia</taxon>
        <taxon>Chrysomeloidea</taxon>
        <taxon>Chrysomelidae</taxon>
        <taxon>Chrysomelinae</taxon>
        <taxon>Chrysomelini</taxon>
        <taxon>Phaedon</taxon>
    </lineage>
</organism>
<keyword evidence="3" id="KW-1185">Reference proteome</keyword>
<accession>A0A9N9SCD2</accession>
<feature type="compositionally biased region" description="Polar residues" evidence="1">
    <location>
        <begin position="66"/>
        <end position="76"/>
    </location>
</feature>
<dbReference type="Proteomes" id="UP001153737">
    <property type="component" value="Chromosome 10"/>
</dbReference>
<evidence type="ECO:0000256" key="1">
    <source>
        <dbReference type="SAM" id="MobiDB-lite"/>
    </source>
</evidence>
<dbReference type="AlphaFoldDB" id="A0A9N9SCD2"/>
<dbReference type="Pfam" id="PF03564">
    <property type="entry name" value="DUF1759"/>
    <property type="match status" value="1"/>
</dbReference>
<gene>
    <name evidence="2" type="ORF">PHAECO_LOCUS1454</name>
</gene>
<reference evidence="2" key="2">
    <citation type="submission" date="2022-10" db="EMBL/GenBank/DDBJ databases">
        <authorList>
            <consortium name="ENA_rothamsted_submissions"/>
            <consortium name="culmorum"/>
            <person name="King R."/>
        </authorList>
    </citation>
    <scope>NUCLEOTIDE SEQUENCE</scope>
</reference>
<dbReference type="InterPro" id="IPR005312">
    <property type="entry name" value="DUF1759"/>
</dbReference>
<evidence type="ECO:0000313" key="2">
    <source>
        <dbReference type="EMBL" id="CAG9814315.1"/>
    </source>
</evidence>
<name>A0A9N9SCD2_PHACE</name>
<reference evidence="2" key="1">
    <citation type="submission" date="2022-01" db="EMBL/GenBank/DDBJ databases">
        <authorList>
            <person name="King R."/>
        </authorList>
    </citation>
    <scope>NUCLEOTIDE SEQUENCE</scope>
</reference>
<sequence>MSVSGESSTKRNFRLPRIELKEFNGHVRSWIGFWGQFKKIDEDETIDNIDKFEYMLQAMEEGSQARSLVESFSPSGENYVEGSEPAQEQVC</sequence>
<evidence type="ECO:0000313" key="3">
    <source>
        <dbReference type="Proteomes" id="UP001153737"/>
    </source>
</evidence>